<evidence type="ECO:0000313" key="3">
    <source>
        <dbReference type="EMBL" id="TWX65136.1"/>
    </source>
</evidence>
<dbReference type="OrthoDB" id="8595817at2"/>
<evidence type="ECO:0000259" key="1">
    <source>
        <dbReference type="Pfam" id="PF25583"/>
    </source>
</evidence>
<dbReference type="RefSeq" id="WP_146800393.1">
    <property type="nucleotide sequence ID" value="NZ_VOLP01000024.1"/>
</dbReference>
<comment type="caution">
    <text evidence="3">The sequence shown here is derived from an EMBL/GenBank/DDBJ whole genome shotgun (WGS) entry which is preliminary data.</text>
</comment>
<protein>
    <submittedName>
        <fullName evidence="3">WYL domain-containing protein</fullName>
    </submittedName>
</protein>
<dbReference type="PANTHER" id="PTHR34580:SF1">
    <property type="entry name" value="PROTEIN PAFC"/>
    <property type="match status" value="1"/>
</dbReference>
<evidence type="ECO:0000313" key="4">
    <source>
        <dbReference type="Proteomes" id="UP000321525"/>
    </source>
</evidence>
<sequence length="340" mass="39250">MSSSFQRKLDLLDHIPRYPQKISTRQLLNRLESDGHEYLMIRKVQRDLESLEKLGMFGLEVDKRSKPYGWSINLNWKKLNISLMDANSALAFSTLKEVANELLPVSTLDDLSAYFTKAQTILASEKSPLISHWKRSVALISSNNPVFLPMPDKLALSEIKQAIFHKKQINADLKRYLVANQNPLWKRYRKINPLGLVQRENIMTLVCSFGSFHQKVYKFPIAFIKNVEVTDDKCRPPTDYDFEIIKQSYFSSNSTSNEIALCLLIRKDSPFILSNGQFNQDQTITETDQVEMVKLNATVSDTPKLKAFLRGMGNTIEVLEPLYLREYFKELALSLLQKYR</sequence>
<name>A0A5C6Q894_9GAMM</name>
<dbReference type="EMBL" id="VOLQ01000025">
    <property type="protein sequence ID" value="TWX65136.1"/>
    <property type="molecule type" value="Genomic_DNA"/>
</dbReference>
<dbReference type="PANTHER" id="PTHR34580">
    <property type="match status" value="1"/>
</dbReference>
<dbReference type="Proteomes" id="UP000321525">
    <property type="component" value="Unassembled WGS sequence"/>
</dbReference>
<accession>A0A5C6Q894</accession>
<feature type="domain" description="WCX" evidence="1">
    <location>
        <begin position="282"/>
        <end position="333"/>
    </location>
</feature>
<proteinExistence type="predicted"/>
<organism evidence="3 5">
    <name type="scientific">Colwellia hornerae</name>
    <dbReference type="NCBI Taxonomy" id="89402"/>
    <lineage>
        <taxon>Bacteria</taxon>
        <taxon>Pseudomonadati</taxon>
        <taxon>Pseudomonadota</taxon>
        <taxon>Gammaproteobacteria</taxon>
        <taxon>Alteromonadales</taxon>
        <taxon>Colwelliaceae</taxon>
        <taxon>Colwellia</taxon>
    </lineage>
</organism>
<dbReference type="EMBL" id="VOLR01000025">
    <property type="protein sequence ID" value="TWX56114.1"/>
    <property type="molecule type" value="Genomic_DNA"/>
</dbReference>
<dbReference type="InterPro" id="IPR051534">
    <property type="entry name" value="CBASS_pafABC_assoc_protein"/>
</dbReference>
<dbReference type="InterPro" id="IPR057727">
    <property type="entry name" value="WCX_dom"/>
</dbReference>
<dbReference type="AlphaFoldDB" id="A0A5C6Q894"/>
<keyword evidence="4" id="KW-1185">Reference proteome</keyword>
<evidence type="ECO:0000313" key="5">
    <source>
        <dbReference type="Proteomes" id="UP000321917"/>
    </source>
</evidence>
<dbReference type="Pfam" id="PF25583">
    <property type="entry name" value="WCX"/>
    <property type="match status" value="1"/>
</dbReference>
<evidence type="ECO:0000313" key="2">
    <source>
        <dbReference type="EMBL" id="TWX56114.1"/>
    </source>
</evidence>
<dbReference type="Proteomes" id="UP000321917">
    <property type="component" value="Unassembled WGS sequence"/>
</dbReference>
<reference evidence="3 5" key="1">
    <citation type="submission" date="2019-07" db="EMBL/GenBank/DDBJ databases">
        <title>Genomes of sea-ice associated Colwellia species.</title>
        <authorList>
            <person name="Bowman J.P."/>
        </authorList>
    </citation>
    <scope>NUCLEOTIDE SEQUENCE [LARGE SCALE GENOMIC DNA]</scope>
    <source>
        <strain evidence="2 4">ACAM 607</strain>
        <strain evidence="3 5">IC036</strain>
    </source>
</reference>
<gene>
    <name evidence="2" type="ORF">ESZ26_15625</name>
    <name evidence="3" type="ORF">ESZ27_12945</name>
</gene>